<proteinExistence type="predicted"/>
<dbReference type="InterPro" id="IPR007430">
    <property type="entry name" value="VirB8"/>
</dbReference>
<sequence>MDRKKVLEDTAKSFEVLISLKNEQSVRVAWRVASIAITLSFLSVGALWIVLPLKKTEIAVVRVDNITGRTELLNSATHENIPQQVALEKYFTSLYVKLRERYNYYSSQVDYDTVPIYSAEPVSNDYVDLWAGDSAPDKIYQGPNHVVTVDIISNIISESSPPDKVATVRFAKHVRNVNNNSAVVEYFVARVTFRMITPQNTSTEIRLNNPLGFTVVEYLLEKEMRPLP</sequence>
<dbReference type="Pfam" id="PF04335">
    <property type="entry name" value="VirB8"/>
    <property type="match status" value="1"/>
</dbReference>
<dbReference type="RefSeq" id="WP_095036798.1">
    <property type="nucleotide sequence ID" value="NZ_NQKQ01000011.1"/>
</dbReference>
<keyword evidence="4 5" id="KW-0472">Membrane</keyword>
<accession>A0A267AHH7</accession>
<evidence type="ECO:0000256" key="5">
    <source>
        <dbReference type="SAM" id="Phobius"/>
    </source>
</evidence>
<feature type="transmembrane region" description="Helical" evidence="5">
    <location>
        <begin position="28"/>
        <end position="51"/>
    </location>
</feature>
<keyword evidence="3 5" id="KW-1133">Transmembrane helix</keyword>
<dbReference type="InterPro" id="IPR032710">
    <property type="entry name" value="NTF2-like_dom_sf"/>
</dbReference>
<dbReference type="EMBL" id="NQKQ01000011">
    <property type="protein sequence ID" value="PAA11751.1"/>
    <property type="molecule type" value="Genomic_DNA"/>
</dbReference>
<dbReference type="Proteomes" id="UP000215861">
    <property type="component" value="Unassembled WGS sequence"/>
</dbReference>
<comment type="caution">
    <text evidence="7">The sequence shown here is derived from an EMBL/GenBank/DDBJ whole genome shotgun (WGS) entry which is preliminary data.</text>
</comment>
<evidence type="ECO:0000259" key="6">
    <source>
        <dbReference type="Pfam" id="PF04335"/>
    </source>
</evidence>
<evidence type="ECO:0000256" key="3">
    <source>
        <dbReference type="ARBA" id="ARBA00022989"/>
    </source>
</evidence>
<protein>
    <submittedName>
        <fullName evidence="7">Trig protein</fullName>
    </submittedName>
</protein>
<evidence type="ECO:0000313" key="7">
    <source>
        <dbReference type="EMBL" id="PAA11751.1"/>
    </source>
</evidence>
<keyword evidence="2 5" id="KW-0812">Transmembrane</keyword>
<evidence type="ECO:0000256" key="2">
    <source>
        <dbReference type="ARBA" id="ARBA00022692"/>
    </source>
</evidence>
<dbReference type="AlphaFoldDB" id="A0A267AHH7"/>
<dbReference type="OrthoDB" id="7366154at2"/>
<comment type="subcellular location">
    <subcellularLocation>
        <location evidence="1">Membrane</location>
        <topology evidence="1">Single-pass membrane protein</topology>
    </subcellularLocation>
</comment>
<evidence type="ECO:0000256" key="1">
    <source>
        <dbReference type="ARBA" id="ARBA00004167"/>
    </source>
</evidence>
<gene>
    <name evidence="7" type="ORF">CJU81_12105</name>
</gene>
<dbReference type="CDD" id="cd16424">
    <property type="entry name" value="VirB8"/>
    <property type="match status" value="1"/>
</dbReference>
<evidence type="ECO:0000313" key="8">
    <source>
        <dbReference type="Proteomes" id="UP000215861"/>
    </source>
</evidence>
<feature type="domain" description="Bacterial virulence protein VirB8" evidence="6">
    <location>
        <begin position="21"/>
        <end position="223"/>
    </location>
</feature>
<evidence type="ECO:0000256" key="4">
    <source>
        <dbReference type="ARBA" id="ARBA00023136"/>
    </source>
</evidence>
<dbReference type="SUPFAM" id="SSF54427">
    <property type="entry name" value="NTF2-like"/>
    <property type="match status" value="1"/>
</dbReference>
<dbReference type="Gene3D" id="3.10.450.230">
    <property type="entry name" value="VirB8 protein"/>
    <property type="match status" value="1"/>
</dbReference>
<organism evidence="7 8">
    <name type="scientific">Pseudomonas fragi</name>
    <dbReference type="NCBI Taxonomy" id="296"/>
    <lineage>
        <taxon>Bacteria</taxon>
        <taxon>Pseudomonadati</taxon>
        <taxon>Pseudomonadota</taxon>
        <taxon>Gammaproteobacteria</taxon>
        <taxon>Pseudomonadales</taxon>
        <taxon>Pseudomonadaceae</taxon>
        <taxon>Pseudomonas</taxon>
    </lineage>
</organism>
<dbReference type="GO" id="GO:0016020">
    <property type="term" value="C:membrane"/>
    <property type="evidence" value="ECO:0007669"/>
    <property type="project" value="UniProtKB-SubCell"/>
</dbReference>
<name>A0A267AHH7_PSEFR</name>
<reference evidence="7 8" key="1">
    <citation type="submission" date="2017-08" db="EMBL/GenBank/DDBJ databases">
        <title>Genomic and metabolic characterisation of spoilage-associated Pseudomonas species.</title>
        <authorList>
            <person name="Stanborough T."/>
            <person name="Fegan N."/>
            <person name="Powell S.M."/>
            <person name="Singh T."/>
            <person name="Tamplin M.L."/>
            <person name="Chandry P.S."/>
        </authorList>
    </citation>
    <scope>NUCLEOTIDE SEQUENCE [LARGE SCALE GENOMIC DNA]</scope>
    <source>
        <strain evidence="7 8">F1801</strain>
    </source>
</reference>